<accession>A0AAV6RHD6</accession>
<dbReference type="AlphaFoldDB" id="A0AAV6RHD6"/>
<proteinExistence type="predicted"/>
<dbReference type="Pfam" id="PF14780">
    <property type="entry name" value="NEPRO_N"/>
    <property type="match status" value="1"/>
</dbReference>
<reference evidence="3 4" key="1">
    <citation type="journal article" date="2021" name="Sci. Rep.">
        <title>Chromosome anchoring in Senegalese sole (Solea senegalensis) reveals sex-associated markers and genome rearrangements in flatfish.</title>
        <authorList>
            <person name="Guerrero-Cozar I."/>
            <person name="Gomez-Garrido J."/>
            <person name="Berbel C."/>
            <person name="Martinez-Blanch J.F."/>
            <person name="Alioto T."/>
            <person name="Claros M.G."/>
            <person name="Gagnaire P.A."/>
            <person name="Manchado M."/>
        </authorList>
    </citation>
    <scope>NUCLEOTIDE SEQUENCE [LARGE SCALE GENOMIC DNA]</scope>
    <source>
        <strain evidence="3">Sse05_10M</strain>
    </source>
</reference>
<dbReference type="GO" id="GO:0045747">
    <property type="term" value="P:positive regulation of Notch signaling pathway"/>
    <property type="evidence" value="ECO:0007669"/>
    <property type="project" value="TreeGrafter"/>
</dbReference>
<evidence type="ECO:0000256" key="1">
    <source>
        <dbReference type="SAM" id="MobiDB-lite"/>
    </source>
</evidence>
<feature type="compositionally biased region" description="Basic residues" evidence="1">
    <location>
        <begin position="427"/>
        <end position="443"/>
    </location>
</feature>
<dbReference type="InterPro" id="IPR027951">
    <property type="entry name" value="Nepro_N"/>
</dbReference>
<dbReference type="Proteomes" id="UP000693946">
    <property type="component" value="Linkage Group LG2"/>
</dbReference>
<evidence type="ECO:0000313" key="4">
    <source>
        <dbReference type="Proteomes" id="UP000693946"/>
    </source>
</evidence>
<comment type="caution">
    <text evidence="3">The sequence shown here is derived from an EMBL/GenBank/DDBJ whole genome shotgun (WGS) entry which is preliminary data.</text>
</comment>
<dbReference type="PANTHER" id="PTHR34761:SF1">
    <property type="entry name" value="NUCLEOLUS AND NEURAL PROGENITOR PROTEIN"/>
    <property type="match status" value="1"/>
</dbReference>
<keyword evidence="4" id="KW-1185">Reference proteome</keyword>
<dbReference type="GO" id="GO:0005634">
    <property type="term" value="C:nucleus"/>
    <property type="evidence" value="ECO:0007669"/>
    <property type="project" value="TreeGrafter"/>
</dbReference>
<organism evidence="3 4">
    <name type="scientific">Solea senegalensis</name>
    <name type="common">Senegalese sole</name>
    <dbReference type="NCBI Taxonomy" id="28829"/>
    <lineage>
        <taxon>Eukaryota</taxon>
        <taxon>Metazoa</taxon>
        <taxon>Chordata</taxon>
        <taxon>Craniata</taxon>
        <taxon>Vertebrata</taxon>
        <taxon>Euteleostomi</taxon>
        <taxon>Actinopterygii</taxon>
        <taxon>Neopterygii</taxon>
        <taxon>Teleostei</taxon>
        <taxon>Neoteleostei</taxon>
        <taxon>Acanthomorphata</taxon>
        <taxon>Carangaria</taxon>
        <taxon>Pleuronectiformes</taxon>
        <taxon>Pleuronectoidei</taxon>
        <taxon>Soleidae</taxon>
        <taxon>Solea</taxon>
    </lineage>
</organism>
<feature type="domain" description="Nucleolus and neural progenitor protein-like N-terminal" evidence="2">
    <location>
        <begin position="7"/>
        <end position="198"/>
    </location>
</feature>
<gene>
    <name evidence="3" type="ORF">JOB18_047018</name>
</gene>
<evidence type="ECO:0000259" key="2">
    <source>
        <dbReference type="Pfam" id="PF14780"/>
    </source>
</evidence>
<sequence>MASKEPWNRVNIPLPGAVSSVRIRFSSTTDAKTRALLLENEKVLQLIGSELLQTEVRLLYELLHILSNSFRGNKTFSGLKQVEQCVNRLKNMKLDVALEELADLCPHKIQRGVSIKTGECDVPSQPTLEWLCLKVLGAGQLMSCTLDRCSRAFILSKQQMKSGEFLILNLVITSMLSRLWVIFRGVLVSLSTLYQELLDFRREVAQAQPMPFLTDFSLPADFAQLLGPSTACSLLKKPKPISCAKDHKETQQQRKTFAQVKTQGRVRKVKEDLGVAVVRDIFHDTAMEPFLAVYKNFPKVNSHTRETHKANEKPRLKKQVREATSFSDMATRLEDMITWCKSQRMKKEKRLLTFLQLKCKKMICLEAAGYNVERKLKSFRQEVSWASSPQGPAPRTCRFSSALRRNTPRRKRIQPLRSRLRFSTVRTGKKRKTGLKKRPKKSKISASGLSEDSLKPWTTPKVTSQTTHLGNNDAIDDIFASIGF</sequence>
<dbReference type="PANTHER" id="PTHR34761">
    <property type="entry name" value="NUCLEOLUS AND NEURAL PROGENITOR PROTEIN"/>
    <property type="match status" value="1"/>
</dbReference>
<dbReference type="InterPro" id="IPR052835">
    <property type="entry name" value="Nepro"/>
</dbReference>
<evidence type="ECO:0000313" key="3">
    <source>
        <dbReference type="EMBL" id="KAG7503914.1"/>
    </source>
</evidence>
<feature type="region of interest" description="Disordered" evidence="1">
    <location>
        <begin position="424"/>
        <end position="465"/>
    </location>
</feature>
<dbReference type="EMBL" id="JAGKHQ010000012">
    <property type="protein sequence ID" value="KAG7503914.1"/>
    <property type="molecule type" value="Genomic_DNA"/>
</dbReference>
<name>A0AAV6RHD6_SOLSE</name>
<protein>
    <recommendedName>
        <fullName evidence="2">Nucleolus and neural progenitor protein-like N-terminal domain-containing protein</fullName>
    </recommendedName>
</protein>